<name>A0A9X9MCS7_GULGU</name>
<accession>A0A9X9MCS7</accession>
<dbReference type="AlphaFoldDB" id="A0A9X9MCS7"/>
<dbReference type="Proteomes" id="UP000269945">
    <property type="component" value="Unassembled WGS sequence"/>
</dbReference>
<comment type="caution">
    <text evidence="2">The sequence shown here is derived from an EMBL/GenBank/DDBJ whole genome shotgun (WGS) entry which is preliminary data.</text>
</comment>
<evidence type="ECO:0000313" key="3">
    <source>
        <dbReference type="Proteomes" id="UP000269945"/>
    </source>
</evidence>
<reference evidence="2 3" key="1">
    <citation type="submission" date="2018-10" db="EMBL/GenBank/DDBJ databases">
        <authorList>
            <person name="Ekblom R."/>
            <person name="Jareborg N."/>
        </authorList>
    </citation>
    <scope>NUCLEOTIDE SEQUENCE [LARGE SCALE GENOMIC DNA]</scope>
    <source>
        <tissue evidence="2">Muscle</tissue>
    </source>
</reference>
<gene>
    <name evidence="2" type="ORF">BN2614_LOCUS4</name>
</gene>
<dbReference type="EMBL" id="CYRY02046473">
    <property type="protein sequence ID" value="VCX42187.1"/>
    <property type="molecule type" value="Genomic_DNA"/>
</dbReference>
<evidence type="ECO:0000256" key="1">
    <source>
        <dbReference type="SAM" id="MobiDB-lite"/>
    </source>
</evidence>
<protein>
    <submittedName>
        <fullName evidence="2">Uncharacterized protein</fullName>
    </submittedName>
</protein>
<sequence>MTAEDSVPSEELEDHRRGGACCGRVDRRGGAGVGGG</sequence>
<organism evidence="2 3">
    <name type="scientific">Gulo gulo</name>
    <name type="common">Wolverine</name>
    <name type="synonym">Gluton</name>
    <dbReference type="NCBI Taxonomy" id="48420"/>
    <lineage>
        <taxon>Eukaryota</taxon>
        <taxon>Metazoa</taxon>
        <taxon>Chordata</taxon>
        <taxon>Craniata</taxon>
        <taxon>Vertebrata</taxon>
        <taxon>Euteleostomi</taxon>
        <taxon>Mammalia</taxon>
        <taxon>Eutheria</taxon>
        <taxon>Laurasiatheria</taxon>
        <taxon>Carnivora</taxon>
        <taxon>Caniformia</taxon>
        <taxon>Musteloidea</taxon>
        <taxon>Mustelidae</taxon>
        <taxon>Guloninae</taxon>
        <taxon>Gulo</taxon>
    </lineage>
</organism>
<keyword evidence="3" id="KW-1185">Reference proteome</keyword>
<proteinExistence type="predicted"/>
<evidence type="ECO:0000313" key="2">
    <source>
        <dbReference type="EMBL" id="VCX42187.1"/>
    </source>
</evidence>
<feature type="region of interest" description="Disordered" evidence="1">
    <location>
        <begin position="1"/>
        <end position="36"/>
    </location>
</feature>